<keyword evidence="1" id="KW-0472">Membrane</keyword>
<feature type="transmembrane region" description="Helical" evidence="1">
    <location>
        <begin position="20"/>
        <end position="46"/>
    </location>
</feature>
<gene>
    <name evidence="2" type="ORF">PROFUN_15228</name>
</gene>
<comment type="caution">
    <text evidence="2">The sequence shown here is derived from an EMBL/GenBank/DDBJ whole genome shotgun (WGS) entry which is preliminary data.</text>
</comment>
<keyword evidence="1" id="KW-1133">Transmembrane helix</keyword>
<sequence>MAVVRDRAPSITVISVRLLLTLFVLSYLLVAPIDLYLHLLVLSLLFPDPRHLILPLVESPITLAKAVVVFCLDSWLGKKTLSLYKLPEDSGGLKAQSS</sequence>
<reference evidence="2 3" key="1">
    <citation type="journal article" date="2018" name="Genome Biol. Evol.">
        <title>Multiple Roots of Fruiting Body Formation in Amoebozoa.</title>
        <authorList>
            <person name="Hillmann F."/>
            <person name="Forbes G."/>
            <person name="Novohradska S."/>
            <person name="Ferling I."/>
            <person name="Riege K."/>
            <person name="Groth M."/>
            <person name="Westermann M."/>
            <person name="Marz M."/>
            <person name="Spaller T."/>
            <person name="Winckler T."/>
            <person name="Schaap P."/>
            <person name="Glockner G."/>
        </authorList>
    </citation>
    <scope>NUCLEOTIDE SEQUENCE [LARGE SCALE GENOMIC DNA]</scope>
    <source>
        <strain evidence="2 3">Jena</strain>
    </source>
</reference>
<accession>A0A2P6MWT4</accession>
<evidence type="ECO:0000313" key="3">
    <source>
        <dbReference type="Proteomes" id="UP000241769"/>
    </source>
</evidence>
<organism evidence="2 3">
    <name type="scientific">Planoprotostelium fungivorum</name>
    <dbReference type="NCBI Taxonomy" id="1890364"/>
    <lineage>
        <taxon>Eukaryota</taxon>
        <taxon>Amoebozoa</taxon>
        <taxon>Evosea</taxon>
        <taxon>Variosea</taxon>
        <taxon>Cavosteliida</taxon>
        <taxon>Cavosteliaceae</taxon>
        <taxon>Planoprotostelium</taxon>
    </lineage>
</organism>
<keyword evidence="3" id="KW-1185">Reference proteome</keyword>
<feature type="transmembrane region" description="Helical" evidence="1">
    <location>
        <begin position="52"/>
        <end position="76"/>
    </location>
</feature>
<evidence type="ECO:0000313" key="2">
    <source>
        <dbReference type="EMBL" id="PRP76164.1"/>
    </source>
</evidence>
<protein>
    <submittedName>
        <fullName evidence="2">Uncharacterized protein</fullName>
    </submittedName>
</protein>
<evidence type="ECO:0000256" key="1">
    <source>
        <dbReference type="SAM" id="Phobius"/>
    </source>
</evidence>
<dbReference type="Proteomes" id="UP000241769">
    <property type="component" value="Unassembled WGS sequence"/>
</dbReference>
<dbReference type="EMBL" id="MDYQ01000346">
    <property type="protein sequence ID" value="PRP76164.1"/>
    <property type="molecule type" value="Genomic_DNA"/>
</dbReference>
<keyword evidence="1" id="KW-0812">Transmembrane</keyword>
<name>A0A2P6MWT4_9EUKA</name>
<dbReference type="AlphaFoldDB" id="A0A2P6MWT4"/>
<proteinExistence type="predicted"/>
<dbReference type="InParanoid" id="A0A2P6MWT4"/>